<dbReference type="Proteomes" id="UP000191024">
    <property type="component" value="Chromosome G"/>
</dbReference>
<name>A0A1G4KBN8_9SACH</name>
<dbReference type="AlphaFoldDB" id="A0A1G4KBN8"/>
<protein>
    <submittedName>
        <fullName evidence="1">LAMI_0G12662g1_1</fullName>
    </submittedName>
</protein>
<evidence type="ECO:0000313" key="2">
    <source>
        <dbReference type="Proteomes" id="UP000191024"/>
    </source>
</evidence>
<dbReference type="EMBL" id="LT598469">
    <property type="protein sequence ID" value="SCV01626.1"/>
    <property type="molecule type" value="Genomic_DNA"/>
</dbReference>
<dbReference type="STRING" id="1230905.A0A1G4KBN8"/>
<organism evidence="1 2">
    <name type="scientific">Lachancea mirantina</name>
    <dbReference type="NCBI Taxonomy" id="1230905"/>
    <lineage>
        <taxon>Eukaryota</taxon>
        <taxon>Fungi</taxon>
        <taxon>Dikarya</taxon>
        <taxon>Ascomycota</taxon>
        <taxon>Saccharomycotina</taxon>
        <taxon>Saccharomycetes</taxon>
        <taxon>Saccharomycetales</taxon>
        <taxon>Saccharomycetaceae</taxon>
        <taxon>Lachancea</taxon>
    </lineage>
</organism>
<dbReference type="OrthoDB" id="72441at2759"/>
<evidence type="ECO:0000313" key="1">
    <source>
        <dbReference type="EMBL" id="SCV01626.1"/>
    </source>
</evidence>
<accession>A0A1G4KBN8</accession>
<gene>
    <name evidence="1" type="ORF">LAMI_0G12662G</name>
</gene>
<keyword evidence="2" id="KW-1185">Reference proteome</keyword>
<sequence>MGFGKSDILIEHQRGMMILGYPVFSPNLLIRGVDPPHFQLICEGGVFVEPEEIKAGAGMYPLDLNEAGKRFKWFVSMDHAGEYDTDDQGWCYGWRFRTSKWKPRNGFVRKRFWIRLPADTNVLSLDACGDVGGFSGSDESQEKKTTMLSEPKAVNTIEDHLLTRLKNALIDRQRLELVFDFLEKYVRSTASDPTADGRRELLDAETLDKILVTFQYQDSKERFLQRYNALLVSLQGMQGGS</sequence>
<reference evidence="1 2" key="1">
    <citation type="submission" date="2016-03" db="EMBL/GenBank/DDBJ databases">
        <authorList>
            <person name="Devillers H."/>
        </authorList>
    </citation>
    <scope>NUCLEOTIDE SEQUENCE [LARGE SCALE GENOMIC DNA]</scope>
    <source>
        <strain evidence="1">CBS 11717</strain>
    </source>
</reference>
<proteinExistence type="predicted"/>